<keyword evidence="7" id="KW-1133">Transmembrane helix</keyword>
<evidence type="ECO:0000256" key="7">
    <source>
        <dbReference type="ARBA" id="ARBA00022989"/>
    </source>
</evidence>
<evidence type="ECO:0000256" key="3">
    <source>
        <dbReference type="ARBA" id="ARBA00022525"/>
    </source>
</evidence>
<evidence type="ECO:0000256" key="1">
    <source>
        <dbReference type="ARBA" id="ARBA00004167"/>
    </source>
</evidence>
<protein>
    <submittedName>
        <fullName evidence="13">DMBT1 protein</fullName>
    </submittedName>
</protein>
<dbReference type="PANTHER" id="PTHR48071">
    <property type="entry name" value="SRCR DOMAIN-CONTAINING PROTEIN"/>
    <property type="match status" value="1"/>
</dbReference>
<dbReference type="OrthoDB" id="536948at2759"/>
<dbReference type="PANTHER" id="PTHR48071:SF15">
    <property type="entry name" value="SRCR DOMAIN-CONTAINING PROTEIN"/>
    <property type="match status" value="1"/>
</dbReference>
<evidence type="ECO:0000256" key="2">
    <source>
        <dbReference type="ARBA" id="ARBA00004613"/>
    </source>
</evidence>
<feature type="domain" description="SRCR" evidence="12">
    <location>
        <begin position="119"/>
        <end position="163"/>
    </location>
</feature>
<evidence type="ECO:0000256" key="5">
    <source>
        <dbReference type="ARBA" id="ARBA00022729"/>
    </source>
</evidence>
<dbReference type="GO" id="GO:0031638">
    <property type="term" value="P:zymogen activation"/>
    <property type="evidence" value="ECO:0007669"/>
    <property type="project" value="TreeGrafter"/>
</dbReference>
<proteinExistence type="predicted"/>
<dbReference type="EMBL" id="VXBP01000379">
    <property type="protein sequence ID" value="NXN91309.1"/>
    <property type="molecule type" value="Genomic_DNA"/>
</dbReference>
<feature type="disulfide bond" evidence="11">
    <location>
        <begin position="31"/>
        <end position="92"/>
    </location>
</feature>
<keyword evidence="9 11" id="KW-1015">Disulfide bond</keyword>
<gene>
    <name evidence="13" type="primary">Dmbt1_5</name>
    <name evidence="13" type="ORF">RHICYA_R02931</name>
</gene>
<keyword evidence="3" id="KW-0964">Secreted</keyword>
<evidence type="ECO:0000313" key="13">
    <source>
        <dbReference type="EMBL" id="NXN91309.1"/>
    </source>
</evidence>
<feature type="disulfide bond" evidence="11">
    <location>
        <begin position="62"/>
        <end position="72"/>
    </location>
</feature>
<dbReference type="InterPro" id="IPR001190">
    <property type="entry name" value="SRCR"/>
</dbReference>
<dbReference type="FunFam" id="3.10.250.10:FF:000002">
    <property type="entry name" value="Scavenger receptor cysteine-rich type 1 protein M130"/>
    <property type="match status" value="1"/>
</dbReference>
<dbReference type="Proteomes" id="UP000565785">
    <property type="component" value="Unassembled WGS sequence"/>
</dbReference>
<accession>A0A7L1MVU1</accession>
<evidence type="ECO:0000256" key="10">
    <source>
        <dbReference type="ARBA" id="ARBA00023180"/>
    </source>
</evidence>
<dbReference type="PROSITE" id="PS00420">
    <property type="entry name" value="SRCR_1"/>
    <property type="match status" value="1"/>
</dbReference>
<dbReference type="FunFam" id="3.10.250.10:FF:000016">
    <property type="entry name" value="Scavenger receptor cysteine-rich protein type 12"/>
    <property type="match status" value="1"/>
</dbReference>
<feature type="non-terminal residue" evidence="13">
    <location>
        <position position="1"/>
    </location>
</feature>
<dbReference type="GO" id="GO:0005615">
    <property type="term" value="C:extracellular space"/>
    <property type="evidence" value="ECO:0007669"/>
    <property type="project" value="TreeGrafter"/>
</dbReference>
<organism evidence="13 14">
    <name type="scientific">Rhinopomastus cyanomelas</name>
    <name type="common">Common scimitarbill</name>
    <dbReference type="NCBI Taxonomy" id="113115"/>
    <lineage>
        <taxon>Eukaryota</taxon>
        <taxon>Metazoa</taxon>
        <taxon>Chordata</taxon>
        <taxon>Craniata</taxon>
        <taxon>Vertebrata</taxon>
        <taxon>Euteleostomi</taxon>
        <taxon>Archelosauria</taxon>
        <taxon>Archosauria</taxon>
        <taxon>Dinosauria</taxon>
        <taxon>Saurischia</taxon>
        <taxon>Theropoda</taxon>
        <taxon>Coelurosauria</taxon>
        <taxon>Aves</taxon>
        <taxon>Neognathae</taxon>
        <taxon>Neoaves</taxon>
        <taxon>Telluraves</taxon>
        <taxon>Coraciimorphae</taxon>
        <taxon>Bucerotiformes</taxon>
        <taxon>Rhinopomastidae</taxon>
        <taxon>Rhinopomastus</taxon>
    </lineage>
</organism>
<name>A0A7L1MVU1_RHICY</name>
<evidence type="ECO:0000256" key="9">
    <source>
        <dbReference type="ARBA" id="ARBA00023157"/>
    </source>
</evidence>
<keyword evidence="6" id="KW-0677">Repeat</keyword>
<evidence type="ECO:0000259" key="12">
    <source>
        <dbReference type="PROSITE" id="PS50287"/>
    </source>
</evidence>
<dbReference type="Pfam" id="PF00530">
    <property type="entry name" value="SRCR"/>
    <property type="match status" value="2"/>
</dbReference>
<evidence type="ECO:0000256" key="8">
    <source>
        <dbReference type="ARBA" id="ARBA00023136"/>
    </source>
</evidence>
<feature type="domain" description="SRCR" evidence="12">
    <location>
        <begin position="1"/>
        <end position="93"/>
    </location>
</feature>
<keyword evidence="8" id="KW-0472">Membrane</keyword>
<dbReference type="SUPFAM" id="SSF56487">
    <property type="entry name" value="SRCR-like"/>
    <property type="match status" value="2"/>
</dbReference>
<comment type="subcellular location">
    <subcellularLocation>
        <location evidence="1">Membrane</location>
        <topology evidence="1">Single-pass membrane protein</topology>
    </subcellularLocation>
    <subcellularLocation>
        <location evidence="2">Secreted</location>
    </subcellularLocation>
</comment>
<dbReference type="AlphaFoldDB" id="A0A7L1MVU1"/>
<feature type="non-terminal residue" evidence="13">
    <location>
        <position position="163"/>
    </location>
</feature>
<evidence type="ECO:0000256" key="11">
    <source>
        <dbReference type="PROSITE-ProRule" id="PRU00196"/>
    </source>
</evidence>
<dbReference type="InterPro" id="IPR036772">
    <property type="entry name" value="SRCR-like_dom_sf"/>
</dbReference>
<keyword evidence="5" id="KW-0732">Signal</keyword>
<dbReference type="Gene3D" id="3.10.250.10">
    <property type="entry name" value="SRCR-like domain"/>
    <property type="match status" value="2"/>
</dbReference>
<keyword evidence="4" id="KW-0812">Transmembrane</keyword>
<comment type="caution">
    <text evidence="13">The sequence shown here is derived from an EMBL/GenBank/DDBJ whole genome shotgun (WGS) entry which is preliminary data.</text>
</comment>
<dbReference type="SMART" id="SM00202">
    <property type="entry name" value="SR"/>
    <property type="match status" value="2"/>
</dbReference>
<dbReference type="GO" id="GO:0004252">
    <property type="term" value="F:serine-type endopeptidase activity"/>
    <property type="evidence" value="ECO:0007669"/>
    <property type="project" value="TreeGrafter"/>
</dbReference>
<evidence type="ECO:0000313" key="14">
    <source>
        <dbReference type="Proteomes" id="UP000565785"/>
    </source>
</evidence>
<dbReference type="PROSITE" id="PS50287">
    <property type="entry name" value="SRCR_2"/>
    <property type="match status" value="2"/>
</dbReference>
<sequence>RCSGQVEVLRDQQWGTVCAGGWDLSDAEVVCRELSCGAAVSAVSSAHSGPGSNRVWLADVECTGAEAALSECRSTMGEAVRCQHGEAAGVVCSGNALAPMALLRGGWSGRWEGGYPVAVRLVNGSSLCSGRVEVLLKQEWGTVCDDGWDEADAAVVCRQLGCG</sequence>
<feature type="disulfide bond" evidence="11">
    <location>
        <begin position="18"/>
        <end position="82"/>
    </location>
</feature>
<evidence type="ECO:0000256" key="6">
    <source>
        <dbReference type="ARBA" id="ARBA00022737"/>
    </source>
</evidence>
<keyword evidence="10" id="KW-0325">Glycoprotein</keyword>
<dbReference type="PRINTS" id="PR00258">
    <property type="entry name" value="SPERACTRCPTR"/>
</dbReference>
<evidence type="ECO:0000256" key="4">
    <source>
        <dbReference type="ARBA" id="ARBA00022692"/>
    </source>
</evidence>
<dbReference type="GO" id="GO:0005886">
    <property type="term" value="C:plasma membrane"/>
    <property type="evidence" value="ECO:0007669"/>
    <property type="project" value="TreeGrafter"/>
</dbReference>
<comment type="caution">
    <text evidence="11">Lacks conserved residue(s) required for the propagation of feature annotation.</text>
</comment>
<reference evidence="13 14" key="1">
    <citation type="submission" date="2019-09" db="EMBL/GenBank/DDBJ databases">
        <title>Bird 10,000 Genomes (B10K) Project - Family phase.</title>
        <authorList>
            <person name="Zhang G."/>
        </authorList>
    </citation>
    <scope>NUCLEOTIDE SEQUENCE [LARGE SCALE GENOMIC DNA]</scope>
    <source>
        <strain evidence="13">B10K-DU-002-35</strain>
        <tissue evidence="13">Muscle</tissue>
    </source>
</reference>
<keyword evidence="14" id="KW-1185">Reference proteome</keyword>